<dbReference type="InterPro" id="IPR036412">
    <property type="entry name" value="HAD-like_sf"/>
</dbReference>
<dbReference type="InterPro" id="IPR004274">
    <property type="entry name" value="FCP1_dom"/>
</dbReference>
<dbReference type="Pfam" id="PF03031">
    <property type="entry name" value="NIF"/>
    <property type="match status" value="1"/>
</dbReference>
<dbReference type="EMBL" id="GDID01003092">
    <property type="protein sequence ID" value="JAP93514.1"/>
    <property type="molecule type" value="Transcribed_RNA"/>
</dbReference>
<feature type="domain" description="FCP1 homology" evidence="1">
    <location>
        <begin position="1"/>
        <end position="91"/>
    </location>
</feature>
<accession>A0A146KC73</accession>
<dbReference type="Gene3D" id="3.40.50.1000">
    <property type="entry name" value="HAD superfamily/HAD-like"/>
    <property type="match status" value="1"/>
</dbReference>
<protein>
    <submittedName>
        <fullName evidence="2">NLI interacting factor-like phosphatase</fullName>
    </submittedName>
</protein>
<dbReference type="InterPro" id="IPR023214">
    <property type="entry name" value="HAD_sf"/>
</dbReference>
<sequence length="113" mass="13059">PGFFQFLLRNHSRLSIEINTFGTYEYASLVAQTFDPGFVLIKKIVARQSSDQRLCKSTSVTEKTIIFDDSSQMWHGFKDNFYKSITFGANDTVNQPILCSQEEFIVQKYDLQK</sequence>
<gene>
    <name evidence="2" type="ORF">TPC1_14184</name>
</gene>
<evidence type="ECO:0000259" key="1">
    <source>
        <dbReference type="Pfam" id="PF03031"/>
    </source>
</evidence>
<name>A0A146KC73_9EUKA</name>
<proteinExistence type="predicted"/>
<feature type="non-terminal residue" evidence="2">
    <location>
        <position position="113"/>
    </location>
</feature>
<feature type="non-terminal residue" evidence="2">
    <location>
        <position position="1"/>
    </location>
</feature>
<dbReference type="SUPFAM" id="SSF56784">
    <property type="entry name" value="HAD-like"/>
    <property type="match status" value="1"/>
</dbReference>
<organism evidence="2">
    <name type="scientific">Trepomonas sp. PC1</name>
    <dbReference type="NCBI Taxonomy" id="1076344"/>
    <lineage>
        <taxon>Eukaryota</taxon>
        <taxon>Metamonada</taxon>
        <taxon>Diplomonadida</taxon>
        <taxon>Hexamitidae</taxon>
        <taxon>Hexamitinae</taxon>
        <taxon>Trepomonas</taxon>
    </lineage>
</organism>
<dbReference type="AlphaFoldDB" id="A0A146KC73"/>
<evidence type="ECO:0000313" key="2">
    <source>
        <dbReference type="EMBL" id="JAP93514.1"/>
    </source>
</evidence>
<reference evidence="2" key="1">
    <citation type="submission" date="2015-07" db="EMBL/GenBank/DDBJ databases">
        <title>Adaptation to a free-living lifestyle via gene acquisitions in the diplomonad Trepomonas sp. PC1.</title>
        <authorList>
            <person name="Xu F."/>
            <person name="Jerlstrom-Hultqvist J."/>
            <person name="Kolisko M."/>
            <person name="Simpson A.G.B."/>
            <person name="Roger A.J."/>
            <person name="Svard S.G."/>
            <person name="Andersson J.O."/>
        </authorList>
    </citation>
    <scope>NUCLEOTIDE SEQUENCE</scope>
    <source>
        <strain evidence="2">PC1</strain>
    </source>
</reference>